<evidence type="ECO:0000313" key="1">
    <source>
        <dbReference type="EMBL" id="AEI95465.1"/>
    </source>
</evidence>
<proteinExistence type="predicted"/>
<organism evidence="1 2">
    <name type="scientific">Roseobacter litoralis (strain ATCC 49566 / DSM 6996 / JCM 21268 / NBRC 15278 / OCh 149)</name>
    <dbReference type="NCBI Taxonomy" id="391595"/>
    <lineage>
        <taxon>Bacteria</taxon>
        <taxon>Pseudomonadati</taxon>
        <taxon>Pseudomonadota</taxon>
        <taxon>Alphaproteobacteria</taxon>
        <taxon>Rhodobacterales</taxon>
        <taxon>Roseobacteraceae</taxon>
        <taxon>Roseobacter</taxon>
    </lineage>
</organism>
<dbReference type="EMBL" id="CP002623">
    <property type="protein sequence ID" value="AEI95465.1"/>
    <property type="molecule type" value="Genomic_DNA"/>
</dbReference>
<dbReference type="Proteomes" id="UP000001353">
    <property type="component" value="Chromosome"/>
</dbReference>
<keyword evidence="2" id="KW-1185">Reference proteome</keyword>
<sequence length="42" mass="4703">MVVFGAKLRDFYILEHLTCIFAAKFSVKASVVFLAKMHLAVS</sequence>
<dbReference type="HOGENOM" id="CLU_3257297_0_0_5"/>
<evidence type="ECO:0000313" key="2">
    <source>
        <dbReference type="Proteomes" id="UP000001353"/>
    </source>
</evidence>
<accession>F7ZAB8</accession>
<gene>
    <name evidence="1" type="ordered locus">RLO149_c035250</name>
</gene>
<protein>
    <submittedName>
        <fullName evidence="1">Uncharacterized protein</fullName>
    </submittedName>
</protein>
<dbReference type="AlphaFoldDB" id="F7ZAB8"/>
<reference evidence="1 2" key="1">
    <citation type="journal article" date="2011" name="BMC Genomics">
        <title>Comparative genome analysis and genome-guided physiological analysis of Roseobacter litoralis.</title>
        <authorList>
            <person name="Kalhoefer D."/>
            <person name="Thole S."/>
            <person name="Voget S."/>
            <person name="Lehmann R."/>
            <person name="Liesegang H."/>
            <person name="Wollher A."/>
            <person name="Daniel R."/>
            <person name="Simon M."/>
            <person name="Brinkhoff T."/>
        </authorList>
    </citation>
    <scope>NUCLEOTIDE SEQUENCE [LARGE SCALE GENOMIC DNA]</scope>
    <source>
        <strain evidence="2">ATCC 49566 / DSM 6996 / JCM 21268 / NBRC 15278 / OCh 149</strain>
    </source>
</reference>
<dbReference type="KEGG" id="rli:RLO149_c035250"/>
<name>F7ZAB8_ROSLO</name>